<dbReference type="SMART" id="SM00408">
    <property type="entry name" value="IGc2"/>
    <property type="match status" value="2"/>
</dbReference>
<feature type="domain" description="Ig-like" evidence="9">
    <location>
        <begin position="228"/>
        <end position="319"/>
    </location>
</feature>
<evidence type="ECO:0000256" key="6">
    <source>
        <dbReference type="SAM" id="MobiDB-lite"/>
    </source>
</evidence>
<evidence type="ECO:0000313" key="10">
    <source>
        <dbReference type="Ensembl" id="ENSMMOP00000020751.1"/>
    </source>
</evidence>
<dbReference type="SMART" id="SM00409">
    <property type="entry name" value="IG"/>
    <property type="match status" value="2"/>
</dbReference>
<keyword evidence="8" id="KW-0732">Signal</keyword>
<keyword evidence="3 7" id="KW-1133">Transmembrane helix</keyword>
<feature type="domain" description="Ig-like" evidence="9">
    <location>
        <begin position="130"/>
        <end position="221"/>
    </location>
</feature>
<evidence type="ECO:0000256" key="5">
    <source>
        <dbReference type="ARBA" id="ARBA00023157"/>
    </source>
</evidence>
<feature type="signal peptide" evidence="8">
    <location>
        <begin position="1"/>
        <end position="18"/>
    </location>
</feature>
<reference evidence="10" key="1">
    <citation type="submission" date="2025-08" db="UniProtKB">
        <authorList>
            <consortium name="Ensembl"/>
        </authorList>
    </citation>
    <scope>IDENTIFICATION</scope>
</reference>
<organism evidence="10 11">
    <name type="scientific">Mola mola</name>
    <name type="common">Ocean sunfish</name>
    <name type="synonym">Tetraodon mola</name>
    <dbReference type="NCBI Taxonomy" id="94237"/>
    <lineage>
        <taxon>Eukaryota</taxon>
        <taxon>Metazoa</taxon>
        <taxon>Chordata</taxon>
        <taxon>Craniata</taxon>
        <taxon>Vertebrata</taxon>
        <taxon>Euteleostomi</taxon>
        <taxon>Actinopterygii</taxon>
        <taxon>Neopterygii</taxon>
        <taxon>Teleostei</taxon>
        <taxon>Neoteleostei</taxon>
        <taxon>Acanthomorphata</taxon>
        <taxon>Eupercaria</taxon>
        <taxon>Tetraodontiformes</taxon>
        <taxon>Molidae</taxon>
        <taxon>Mola</taxon>
    </lineage>
</organism>
<sequence length="506" mass="54509">MSLSCLLLTLFIAHIVEPEVLSYPGQTVNLRCAFTDPTGIQLTMITWIYEPKEGERMNIAVFHPSFEPNYPDSPMKGRVSFSPSPPDVASPSIQITNVRMTDEGKYICEYATYPSGNEQGIIYLVMLAKPQNSASIVTVEAGTKPVVVARCESADGRPAAEISWVTTANGNATTLSKLGAGNTVTMSSEYRMVPTPADNGKDISCVVAHRTQVKPESFPLKLAVQYAPQVTIVGYDNNWYMGRTNVVLTCQATGNPIPDSVLWKTMSGELPDTVVISSKELKVLKVGDAVNTTFVCEVKNRIGIGRAQVTAIVREPSVNPSNAGVVAGAVIGSLLALLLVAALIAVLVTRSRRQQQGYRANGASDMKTRIFGGGKKASKNGTGGGAGSVGGGNNNSPIYVYNEGSSHLGIGEKNNHHQPLTMGGRPEVVTTTPTAQDILLSNELDDMERRKFDELEEEERYDHFGGGGPILQLRPPHDQDIISDYLDDDMESQRDGSVISRTAVYV</sequence>
<dbReference type="Ensembl" id="ENSMMOT00000021097.1">
    <property type="protein sequence ID" value="ENSMMOP00000020751.1"/>
    <property type="gene ID" value="ENSMMOG00000015784.1"/>
</dbReference>
<dbReference type="STRING" id="94237.ENSMMOP00000020751"/>
<accession>A0A3Q3XDU0</accession>
<evidence type="ECO:0000256" key="4">
    <source>
        <dbReference type="ARBA" id="ARBA00023136"/>
    </source>
</evidence>
<reference evidence="10" key="2">
    <citation type="submission" date="2025-09" db="UniProtKB">
        <authorList>
            <consortium name="Ensembl"/>
        </authorList>
    </citation>
    <scope>IDENTIFICATION</scope>
</reference>
<dbReference type="InterPro" id="IPR013783">
    <property type="entry name" value="Ig-like_fold"/>
</dbReference>
<name>A0A3Q3XDU0_MOLML</name>
<protein>
    <recommendedName>
        <fullName evidence="9">Ig-like domain-containing protein</fullName>
    </recommendedName>
</protein>
<evidence type="ECO:0000256" key="3">
    <source>
        <dbReference type="ARBA" id="ARBA00022989"/>
    </source>
</evidence>
<dbReference type="Proteomes" id="UP000261620">
    <property type="component" value="Unplaced"/>
</dbReference>
<keyword evidence="2 7" id="KW-0812">Transmembrane</keyword>
<evidence type="ECO:0000256" key="7">
    <source>
        <dbReference type="SAM" id="Phobius"/>
    </source>
</evidence>
<dbReference type="PANTHER" id="PTHR47387:SF1">
    <property type="entry name" value="NECTIN-2"/>
    <property type="match status" value="1"/>
</dbReference>
<dbReference type="SUPFAM" id="SSF48726">
    <property type="entry name" value="Immunoglobulin"/>
    <property type="match status" value="3"/>
</dbReference>
<dbReference type="InterPro" id="IPR013106">
    <property type="entry name" value="Ig_V-set"/>
</dbReference>
<keyword evidence="5" id="KW-1015">Disulfide bond</keyword>
<evidence type="ECO:0000256" key="2">
    <source>
        <dbReference type="ARBA" id="ARBA00022692"/>
    </source>
</evidence>
<dbReference type="InterPro" id="IPR003598">
    <property type="entry name" value="Ig_sub2"/>
</dbReference>
<evidence type="ECO:0000313" key="11">
    <source>
        <dbReference type="Proteomes" id="UP000261620"/>
    </source>
</evidence>
<feature type="chain" id="PRO_5045080450" description="Ig-like domain-containing protein" evidence="8">
    <location>
        <begin position="19"/>
        <end position="506"/>
    </location>
</feature>
<feature type="region of interest" description="Disordered" evidence="6">
    <location>
        <begin position="369"/>
        <end position="394"/>
    </location>
</feature>
<dbReference type="Pfam" id="PF08205">
    <property type="entry name" value="C2-set_2"/>
    <property type="match status" value="1"/>
</dbReference>
<dbReference type="Gene3D" id="2.60.40.10">
    <property type="entry name" value="Immunoglobulins"/>
    <property type="match status" value="3"/>
</dbReference>
<dbReference type="InterPro" id="IPR052659">
    <property type="entry name" value="Nectin/PVR"/>
</dbReference>
<feature type="compositionally biased region" description="Gly residues" evidence="6">
    <location>
        <begin position="371"/>
        <end position="393"/>
    </location>
</feature>
<keyword evidence="4 7" id="KW-0472">Membrane</keyword>
<proteinExistence type="predicted"/>
<dbReference type="PANTHER" id="PTHR47387">
    <property type="entry name" value="NECTIN-2"/>
    <property type="match status" value="1"/>
</dbReference>
<dbReference type="InterPro" id="IPR036179">
    <property type="entry name" value="Ig-like_dom_sf"/>
</dbReference>
<evidence type="ECO:0000256" key="1">
    <source>
        <dbReference type="ARBA" id="ARBA00004167"/>
    </source>
</evidence>
<feature type="transmembrane region" description="Helical" evidence="7">
    <location>
        <begin position="325"/>
        <end position="349"/>
    </location>
</feature>
<dbReference type="InterPro" id="IPR003599">
    <property type="entry name" value="Ig_sub"/>
</dbReference>
<dbReference type="OMA" id="REVTWLR"/>
<dbReference type="InterPro" id="IPR007110">
    <property type="entry name" value="Ig-like_dom"/>
</dbReference>
<dbReference type="SMART" id="SM00406">
    <property type="entry name" value="IGv"/>
    <property type="match status" value="1"/>
</dbReference>
<feature type="domain" description="Ig-like" evidence="9">
    <location>
        <begin position="25"/>
        <end position="108"/>
    </location>
</feature>
<keyword evidence="11" id="KW-1185">Reference proteome</keyword>
<evidence type="ECO:0000256" key="8">
    <source>
        <dbReference type="SAM" id="SignalP"/>
    </source>
</evidence>
<dbReference type="PROSITE" id="PS50835">
    <property type="entry name" value="IG_LIKE"/>
    <property type="match status" value="3"/>
</dbReference>
<evidence type="ECO:0000259" key="9">
    <source>
        <dbReference type="PROSITE" id="PS50835"/>
    </source>
</evidence>
<dbReference type="GO" id="GO:0016020">
    <property type="term" value="C:membrane"/>
    <property type="evidence" value="ECO:0007669"/>
    <property type="project" value="UniProtKB-SubCell"/>
</dbReference>
<comment type="subcellular location">
    <subcellularLocation>
        <location evidence="1">Membrane</location>
        <topology evidence="1">Single-pass membrane protein</topology>
    </subcellularLocation>
</comment>
<dbReference type="CDD" id="cd07703">
    <property type="entry name" value="IgC1_2_Nectin-2_Necl-5_like"/>
    <property type="match status" value="1"/>
</dbReference>
<dbReference type="Pfam" id="PF07686">
    <property type="entry name" value="V-set"/>
    <property type="match status" value="1"/>
</dbReference>
<dbReference type="InterPro" id="IPR013162">
    <property type="entry name" value="CD80_C2-set"/>
</dbReference>
<dbReference type="AlphaFoldDB" id="A0A3Q3XDU0"/>